<evidence type="ECO:0000256" key="4">
    <source>
        <dbReference type="ARBA" id="ARBA00022692"/>
    </source>
</evidence>
<feature type="transmembrane region" description="Helical" evidence="7">
    <location>
        <begin position="261"/>
        <end position="286"/>
    </location>
</feature>
<dbReference type="OrthoDB" id="9808602at2"/>
<dbReference type="NCBIfam" id="TIGR03025">
    <property type="entry name" value="EPS_sugtrans"/>
    <property type="match status" value="1"/>
</dbReference>
<dbReference type="InterPro" id="IPR003362">
    <property type="entry name" value="Bact_transf"/>
</dbReference>
<evidence type="ECO:0000256" key="7">
    <source>
        <dbReference type="SAM" id="Phobius"/>
    </source>
</evidence>
<dbReference type="AlphaFoldDB" id="A0A1B9E5K3"/>
<gene>
    <name evidence="9" type="ORF">LPBF_04245</name>
</gene>
<evidence type="ECO:0000256" key="3">
    <source>
        <dbReference type="ARBA" id="ARBA00022679"/>
    </source>
</evidence>
<keyword evidence="5 7" id="KW-1133">Transmembrane helix</keyword>
<dbReference type="PANTHER" id="PTHR30576:SF0">
    <property type="entry name" value="UNDECAPRENYL-PHOSPHATE N-ACETYLGALACTOSAMINYL 1-PHOSPHATE TRANSFERASE-RELATED"/>
    <property type="match status" value="1"/>
</dbReference>
<keyword evidence="4 7" id="KW-0812">Transmembrane</keyword>
<dbReference type="STRING" id="1763534.GCA_001831475_00690"/>
<feature type="domain" description="Bacterial sugar transferase" evidence="8">
    <location>
        <begin position="259"/>
        <end position="443"/>
    </location>
</feature>
<keyword evidence="10" id="KW-1185">Reference proteome</keyword>
<dbReference type="GO" id="GO:0016020">
    <property type="term" value="C:membrane"/>
    <property type="evidence" value="ECO:0007669"/>
    <property type="project" value="UniProtKB-SubCell"/>
</dbReference>
<keyword evidence="3 9" id="KW-0808">Transferase</keyword>
<dbReference type="RefSeq" id="WP_066332888.1">
    <property type="nucleotide sequence ID" value="NZ_CP017688.1"/>
</dbReference>
<evidence type="ECO:0000256" key="6">
    <source>
        <dbReference type="ARBA" id="ARBA00023136"/>
    </source>
</evidence>
<dbReference type="InterPro" id="IPR017475">
    <property type="entry name" value="EPS_sugar_tfrase"/>
</dbReference>
<evidence type="ECO:0000313" key="9">
    <source>
        <dbReference type="EMBL" id="OCB77217.1"/>
    </source>
</evidence>
<feature type="transmembrane region" description="Helical" evidence="7">
    <location>
        <begin position="102"/>
        <end position="123"/>
    </location>
</feature>
<dbReference type="EMBL" id="LVEP01000017">
    <property type="protein sequence ID" value="OCB77217.1"/>
    <property type="molecule type" value="Genomic_DNA"/>
</dbReference>
<comment type="similarity">
    <text evidence="2">Belongs to the bacterial sugar transferase family.</text>
</comment>
<protein>
    <submittedName>
        <fullName evidence="9">Undecaprenyl-phosphate glucose phosphotransferase</fullName>
    </submittedName>
</protein>
<evidence type="ECO:0000256" key="2">
    <source>
        <dbReference type="ARBA" id="ARBA00006464"/>
    </source>
</evidence>
<dbReference type="GO" id="GO:0016780">
    <property type="term" value="F:phosphotransferase activity, for other substituted phosphate groups"/>
    <property type="evidence" value="ECO:0007669"/>
    <property type="project" value="TreeGrafter"/>
</dbReference>
<reference evidence="9 10" key="1">
    <citation type="submission" date="2016-03" db="EMBL/GenBank/DDBJ databases">
        <authorList>
            <person name="Ploux O."/>
        </authorList>
    </citation>
    <scope>NUCLEOTIDE SEQUENCE [LARGE SCALE GENOMIC DNA]</scope>
    <source>
        <strain evidence="9 10">LPB0076</strain>
    </source>
</reference>
<dbReference type="Pfam" id="PF02397">
    <property type="entry name" value="Bac_transf"/>
    <property type="match status" value="1"/>
</dbReference>
<organism evidence="9 10">
    <name type="scientific">Flavobacterium crassostreae</name>
    <dbReference type="NCBI Taxonomy" id="1763534"/>
    <lineage>
        <taxon>Bacteria</taxon>
        <taxon>Pseudomonadati</taxon>
        <taxon>Bacteroidota</taxon>
        <taxon>Flavobacteriia</taxon>
        <taxon>Flavobacteriales</taxon>
        <taxon>Flavobacteriaceae</taxon>
        <taxon>Flavobacterium</taxon>
    </lineage>
</organism>
<evidence type="ECO:0000313" key="10">
    <source>
        <dbReference type="Proteomes" id="UP000093510"/>
    </source>
</evidence>
<evidence type="ECO:0000259" key="8">
    <source>
        <dbReference type="Pfam" id="PF02397"/>
    </source>
</evidence>
<dbReference type="PANTHER" id="PTHR30576">
    <property type="entry name" value="COLANIC BIOSYNTHESIS UDP-GLUCOSE LIPID CARRIER TRANSFERASE"/>
    <property type="match status" value="1"/>
</dbReference>
<comment type="subcellular location">
    <subcellularLocation>
        <location evidence="1">Membrane</location>
        <topology evidence="1">Multi-pass membrane protein</topology>
    </subcellularLocation>
</comment>
<dbReference type="Pfam" id="PF13727">
    <property type="entry name" value="CoA_binding_3"/>
    <property type="match status" value="1"/>
</dbReference>
<sequence length="450" mass="52496">MRNKAGRFSGYIRPFFYIVDVLLLTSLGLFFFNAPNQEISFCIFLSLAWLVSAYHLGFYEVYRYTKVVTILNCALKQFAFFSIATMASVYLYCEDTSLKVVFYYLTSVVFMVLVLKLFIYYFLKEYRLVFGGNFRKVVILGSQVKTEQLQKFFVQNLDYGYKLVNVFSDEKCNAHSLKEVCDYLISEGVDELYCAMSDLTSDEITELEDFTDNNFKTLKFIPDENHVLSGNYIFHYYGYLPIIAGREIRLDEKLNKIIKRIFDIVFSLLVIVFILSWFTIIAAIFIKAESKGPIFFRQIRNGLKNQLFVCYKFRSMELNPYAHLNQVSKNDIRITKIGKFLRKTSLDELPQFFNVLLGDMSVVGPRPHMVSHNEKYAVKVDKFMVRHFIKPGITGLAQVRGFRGSIGSDMDMVNRIKLDIFYIENWSFILDLKIIFQTVINIFKGEENAF</sequence>
<evidence type="ECO:0000256" key="1">
    <source>
        <dbReference type="ARBA" id="ARBA00004141"/>
    </source>
</evidence>
<evidence type="ECO:0000256" key="5">
    <source>
        <dbReference type="ARBA" id="ARBA00022989"/>
    </source>
</evidence>
<dbReference type="Proteomes" id="UP000093510">
    <property type="component" value="Unassembled WGS sequence"/>
</dbReference>
<feature type="transmembrane region" description="Helical" evidence="7">
    <location>
        <begin position="12"/>
        <end position="32"/>
    </location>
</feature>
<accession>A0A1B9E5K3</accession>
<proteinExistence type="inferred from homology"/>
<comment type="caution">
    <text evidence="9">The sequence shown here is derived from an EMBL/GenBank/DDBJ whole genome shotgun (WGS) entry which is preliminary data.</text>
</comment>
<name>A0A1B9E5K3_9FLAO</name>
<feature type="transmembrane region" description="Helical" evidence="7">
    <location>
        <begin position="38"/>
        <end position="58"/>
    </location>
</feature>
<feature type="transmembrane region" description="Helical" evidence="7">
    <location>
        <begin position="70"/>
        <end position="90"/>
    </location>
</feature>
<keyword evidence="6 7" id="KW-0472">Membrane</keyword>